<dbReference type="PROSITE" id="PS51257">
    <property type="entry name" value="PROKAR_LIPOPROTEIN"/>
    <property type="match status" value="1"/>
</dbReference>
<dbReference type="InterPro" id="IPR021255">
    <property type="entry name" value="DUF2807"/>
</dbReference>
<keyword evidence="1" id="KW-0732">Signal</keyword>
<dbReference type="OrthoDB" id="1014513at2"/>
<gene>
    <name evidence="3" type="ORF">LX64_00634</name>
</gene>
<feature type="chain" id="PRO_5016368592" evidence="1">
    <location>
        <begin position="23"/>
        <end position="241"/>
    </location>
</feature>
<dbReference type="PANTHER" id="PTHR39200">
    <property type="entry name" value="HYPOTHETICAL EXPORTED PROTEIN"/>
    <property type="match status" value="1"/>
</dbReference>
<evidence type="ECO:0000256" key="1">
    <source>
        <dbReference type="SAM" id="SignalP"/>
    </source>
</evidence>
<proteinExistence type="predicted"/>
<dbReference type="EMBL" id="QLLL01000001">
    <property type="protein sequence ID" value="RAJ11027.1"/>
    <property type="molecule type" value="Genomic_DNA"/>
</dbReference>
<dbReference type="Pfam" id="PF10988">
    <property type="entry name" value="DUF2807"/>
    <property type="match status" value="1"/>
</dbReference>
<comment type="caution">
    <text evidence="3">The sequence shown here is derived from an EMBL/GenBank/DDBJ whole genome shotgun (WGS) entry which is preliminary data.</text>
</comment>
<keyword evidence="4" id="KW-1185">Reference proteome</keyword>
<reference evidence="3 4" key="1">
    <citation type="submission" date="2018-06" db="EMBL/GenBank/DDBJ databases">
        <title>Genomic Encyclopedia of Archaeal and Bacterial Type Strains, Phase II (KMG-II): from individual species to whole genera.</title>
        <authorList>
            <person name="Goeker M."/>
        </authorList>
    </citation>
    <scope>NUCLEOTIDE SEQUENCE [LARGE SCALE GENOMIC DNA]</scope>
    <source>
        <strain evidence="3 4">DSM 23857</strain>
    </source>
</reference>
<dbReference type="Gene3D" id="2.160.20.120">
    <property type="match status" value="1"/>
</dbReference>
<sequence length="241" mass="24711">MKLLFRLPLLLMLLASVLTSCDAIGQRVTGNGDVVKQNISVGSFNSIALLGSTDAIVTKGNTVSVVVEGESNIIPLLEIKVEGGELKIGTKRGVSYNTHKDIKVYITTPNLEGVSLTGSGDMIVKDEFTSNSNVTVKLTGSGNLNAKFKAPNVKAVLTGSGDLVVGGSTKNVDISISGSGDVNAKNLLSENADVQISGSGDVDCHASVGLNVRISGSGDVKYSGSPSVNTKVSGSGSVRKS</sequence>
<dbReference type="Proteomes" id="UP000249547">
    <property type="component" value="Unassembled WGS sequence"/>
</dbReference>
<accession>A0A327RAS6</accession>
<name>A0A327RAS6_9BACT</name>
<dbReference type="PANTHER" id="PTHR39200:SF1">
    <property type="entry name" value="AUTO-TRANSPORTER ADHESIN HEAD GIN DOMAIN-CONTAINING PROTEIN-RELATED"/>
    <property type="match status" value="1"/>
</dbReference>
<protein>
    <submittedName>
        <fullName evidence="3">Putative autotransporter adhesin-like protein</fullName>
    </submittedName>
</protein>
<organism evidence="3 4">
    <name type="scientific">Chitinophaga skermanii</name>
    <dbReference type="NCBI Taxonomy" id="331697"/>
    <lineage>
        <taxon>Bacteria</taxon>
        <taxon>Pseudomonadati</taxon>
        <taxon>Bacteroidota</taxon>
        <taxon>Chitinophagia</taxon>
        <taxon>Chitinophagales</taxon>
        <taxon>Chitinophagaceae</taxon>
        <taxon>Chitinophaga</taxon>
    </lineage>
</organism>
<evidence type="ECO:0000259" key="2">
    <source>
        <dbReference type="Pfam" id="PF10988"/>
    </source>
</evidence>
<feature type="signal peptide" evidence="1">
    <location>
        <begin position="1"/>
        <end position="22"/>
    </location>
</feature>
<dbReference type="AlphaFoldDB" id="A0A327RAS6"/>
<dbReference type="RefSeq" id="WP_111596133.1">
    <property type="nucleotide sequence ID" value="NZ_QLLL01000001.1"/>
</dbReference>
<evidence type="ECO:0000313" key="4">
    <source>
        <dbReference type="Proteomes" id="UP000249547"/>
    </source>
</evidence>
<feature type="domain" description="Putative auto-transporter adhesin head GIN" evidence="2">
    <location>
        <begin position="44"/>
        <end position="226"/>
    </location>
</feature>
<evidence type="ECO:0000313" key="3">
    <source>
        <dbReference type="EMBL" id="RAJ11027.1"/>
    </source>
</evidence>